<reference evidence="2" key="1">
    <citation type="journal article" date="2023" name="IMA Fungus">
        <title>Comparative genomic study of the Penicillium genus elucidates a diverse pangenome and 15 lateral gene transfer events.</title>
        <authorList>
            <person name="Petersen C."/>
            <person name="Sorensen T."/>
            <person name="Nielsen M.R."/>
            <person name="Sondergaard T.E."/>
            <person name="Sorensen J.L."/>
            <person name="Fitzpatrick D.A."/>
            <person name="Frisvad J.C."/>
            <person name="Nielsen K.L."/>
        </authorList>
    </citation>
    <scope>NUCLEOTIDE SEQUENCE</scope>
    <source>
        <strain evidence="2">IBT 17514</strain>
    </source>
</reference>
<feature type="region of interest" description="Disordered" evidence="1">
    <location>
        <begin position="1"/>
        <end position="86"/>
    </location>
</feature>
<evidence type="ECO:0000313" key="3">
    <source>
        <dbReference type="Proteomes" id="UP001215712"/>
    </source>
</evidence>
<dbReference type="EMBL" id="JAQJAN010000003">
    <property type="protein sequence ID" value="KAJ5733701.1"/>
    <property type="molecule type" value="Genomic_DNA"/>
</dbReference>
<feature type="region of interest" description="Disordered" evidence="1">
    <location>
        <begin position="360"/>
        <end position="414"/>
    </location>
</feature>
<reference evidence="2" key="2">
    <citation type="submission" date="2023-01" db="EMBL/GenBank/DDBJ databases">
        <authorList>
            <person name="Petersen C."/>
        </authorList>
    </citation>
    <scope>NUCLEOTIDE SEQUENCE</scope>
    <source>
        <strain evidence="2">IBT 17514</strain>
    </source>
</reference>
<accession>A0AAD6HSH1</accession>
<feature type="compositionally biased region" description="Low complexity" evidence="1">
    <location>
        <begin position="322"/>
        <end position="333"/>
    </location>
</feature>
<feature type="compositionally biased region" description="Basic residues" evidence="1">
    <location>
        <begin position="21"/>
        <end position="32"/>
    </location>
</feature>
<keyword evidence="3" id="KW-1185">Reference proteome</keyword>
<dbReference type="Proteomes" id="UP001215712">
    <property type="component" value="Unassembled WGS sequence"/>
</dbReference>
<proteinExistence type="predicted"/>
<evidence type="ECO:0000256" key="1">
    <source>
        <dbReference type="SAM" id="MobiDB-lite"/>
    </source>
</evidence>
<feature type="region of interest" description="Disordered" evidence="1">
    <location>
        <begin position="173"/>
        <end position="192"/>
    </location>
</feature>
<feature type="compositionally biased region" description="Polar residues" evidence="1">
    <location>
        <begin position="61"/>
        <end position="82"/>
    </location>
</feature>
<comment type="caution">
    <text evidence="2">The sequence shown here is derived from an EMBL/GenBank/DDBJ whole genome shotgun (WGS) entry which is preliminary data.</text>
</comment>
<feature type="compositionally biased region" description="Low complexity" evidence="1">
    <location>
        <begin position="365"/>
        <end position="376"/>
    </location>
</feature>
<feature type="compositionally biased region" description="Polar residues" evidence="1">
    <location>
        <begin position="178"/>
        <end position="192"/>
    </location>
</feature>
<organism evidence="2 3">
    <name type="scientific">Penicillium malachiteum</name>
    <dbReference type="NCBI Taxonomy" id="1324776"/>
    <lineage>
        <taxon>Eukaryota</taxon>
        <taxon>Fungi</taxon>
        <taxon>Dikarya</taxon>
        <taxon>Ascomycota</taxon>
        <taxon>Pezizomycotina</taxon>
        <taxon>Eurotiomycetes</taxon>
        <taxon>Eurotiomycetidae</taxon>
        <taxon>Eurotiales</taxon>
        <taxon>Aspergillaceae</taxon>
        <taxon>Penicillium</taxon>
    </lineage>
</organism>
<evidence type="ECO:0000313" key="2">
    <source>
        <dbReference type="EMBL" id="KAJ5733701.1"/>
    </source>
</evidence>
<name>A0AAD6HSH1_9EURO</name>
<sequence length="414" mass="45772">MNWTGGQLHRHSRPGGLSKNQKQKFAKSRLTRNKTPGETFEFDGFPNLPFSQRDKRDTAEADQTGNSSASQAAKVFSSSTAEPGSLKRSLLQQSDWAAVSVTRPLNINFTSATESARFGKRRRLTEIDRERLSIRNGDHSLLQGHRFRKNAAGTVERESDLGHIQVRIDGHLAGSNFGEPQTPTTHPSSNSMLLDNENENENAISSFSSSLPAHRGTSQRLTSRRLSLAPSHNRTPLRLQEPMNTAGTSVVEYSDDCLSQIADSGVSSTNHYPSFTQLEPDHASLASIHHVSTGSPLARPRRFTIDDQFFAEQLQLNRKSEYSSQEQYESSYSPKERSTSPPLIPTDSLFEKTSSWLAHQKQIPGSRNIRSSRSGNYQSSAIQADPRTLPSSPSLVADENGYVSGASEDFWADP</sequence>
<dbReference type="AlphaFoldDB" id="A0AAD6HSH1"/>
<gene>
    <name evidence="2" type="ORF">N7493_002487</name>
</gene>
<protein>
    <submittedName>
        <fullName evidence="2">Uncharacterized protein</fullName>
    </submittedName>
</protein>
<feature type="region of interest" description="Disordered" evidence="1">
    <location>
        <begin position="320"/>
        <end position="345"/>
    </location>
</feature>